<name>A0ABN0FWJ4_9BURK</name>
<keyword evidence="2" id="KW-1185">Reference proteome</keyword>
<evidence type="ECO:0000313" key="2">
    <source>
        <dbReference type="Proteomes" id="UP000004682"/>
    </source>
</evidence>
<reference evidence="2" key="1">
    <citation type="journal article" date="2012" name="J. Bacteriol.">
        <title>Revised Genome Sequence of Burkholderia thailandensis MSMB43 with Improved Annotation.</title>
        <authorList>
            <person name="Zhuo Y."/>
            <person name="Liu L."/>
            <person name="Wang Q."/>
            <person name="Liu X."/>
            <person name="Ren B."/>
            <person name="Liu M."/>
            <person name="Ni P."/>
            <person name="Cheng Y.Q."/>
            <person name="Zhang L."/>
        </authorList>
    </citation>
    <scope>NUCLEOTIDE SEQUENCE [LARGE SCALE GENOMIC DNA]</scope>
    <source>
        <strain evidence="2">MSMB43</strain>
    </source>
</reference>
<evidence type="ECO:0000313" key="1">
    <source>
        <dbReference type="EMBL" id="EIP84348.1"/>
    </source>
</evidence>
<gene>
    <name evidence="1" type="ORF">A33K_18999</name>
</gene>
<organism evidence="1 2">
    <name type="scientific">Burkholderia humptydooensis MSMB43</name>
    <dbReference type="NCBI Taxonomy" id="441157"/>
    <lineage>
        <taxon>Bacteria</taxon>
        <taxon>Pseudomonadati</taxon>
        <taxon>Pseudomonadota</taxon>
        <taxon>Betaproteobacteria</taxon>
        <taxon>Burkholderiales</taxon>
        <taxon>Burkholderiaceae</taxon>
        <taxon>Burkholderia</taxon>
        <taxon>pseudomallei group</taxon>
    </lineage>
</organism>
<proteinExistence type="predicted"/>
<accession>A0ABN0FWJ4</accession>
<dbReference type="Proteomes" id="UP000004682">
    <property type="component" value="Unassembled WGS sequence"/>
</dbReference>
<protein>
    <submittedName>
        <fullName evidence="1">Uncharacterized protein</fullName>
    </submittedName>
</protein>
<sequence>MGTGLMEAYARNHRGDFRVFAGRNGGTSVCSSIRGAEMQ</sequence>
<dbReference type="EMBL" id="JH692087">
    <property type="protein sequence ID" value="EIP84348.1"/>
    <property type="molecule type" value="Genomic_DNA"/>
</dbReference>